<keyword evidence="7 12" id="KW-0256">Endoplasmic reticulum</keyword>
<evidence type="ECO:0000256" key="6">
    <source>
        <dbReference type="ARBA" id="ARBA00022692"/>
    </source>
</evidence>
<proteinExistence type="inferred from homology"/>
<feature type="transmembrane region" description="Helical" evidence="12">
    <location>
        <begin position="310"/>
        <end position="331"/>
    </location>
</feature>
<dbReference type="PANTHER" id="PTHR22760">
    <property type="entry name" value="GLYCOSYLTRANSFERASE"/>
    <property type="match status" value="1"/>
</dbReference>
<evidence type="ECO:0000256" key="3">
    <source>
        <dbReference type="ARBA" id="ARBA00007063"/>
    </source>
</evidence>
<evidence type="ECO:0000256" key="9">
    <source>
        <dbReference type="ARBA" id="ARBA00023136"/>
    </source>
</evidence>
<dbReference type="InterPro" id="IPR005599">
    <property type="entry name" value="GPI_mannosylTrfase"/>
</dbReference>
<dbReference type="EC" id="2.4.1.-" evidence="12"/>
<name>A0ABD6E211_9BILA</name>
<comment type="subcellular location">
    <subcellularLocation>
        <location evidence="1 12">Endoplasmic reticulum membrane</location>
        <topology evidence="1 12">Multi-pass membrane protein</topology>
    </subcellularLocation>
</comment>
<dbReference type="Proteomes" id="UP001608902">
    <property type="component" value="Unassembled WGS sequence"/>
</dbReference>
<reference evidence="13 14" key="1">
    <citation type="submission" date="2024-08" db="EMBL/GenBank/DDBJ databases">
        <title>Gnathostoma spinigerum genome.</title>
        <authorList>
            <person name="Gonzalez-Bertolin B."/>
            <person name="Monzon S."/>
            <person name="Zaballos A."/>
            <person name="Jimenez P."/>
            <person name="Dekumyoy P."/>
            <person name="Varona S."/>
            <person name="Cuesta I."/>
            <person name="Sumanam S."/>
            <person name="Adisakwattana P."/>
            <person name="Gasser R.B."/>
            <person name="Hernandez-Gonzalez A."/>
            <person name="Young N.D."/>
            <person name="Perteguer M.J."/>
        </authorList>
    </citation>
    <scope>NUCLEOTIDE SEQUENCE [LARGE SCALE GENOMIC DNA]</scope>
    <source>
        <strain evidence="13">AL3</strain>
        <tissue evidence="13">Liver</tissue>
    </source>
</reference>
<evidence type="ECO:0000256" key="12">
    <source>
        <dbReference type="RuleBase" id="RU363075"/>
    </source>
</evidence>
<evidence type="ECO:0000256" key="8">
    <source>
        <dbReference type="ARBA" id="ARBA00022989"/>
    </source>
</evidence>
<feature type="transmembrane region" description="Helical" evidence="12">
    <location>
        <begin position="288"/>
        <end position="304"/>
    </location>
</feature>
<evidence type="ECO:0000313" key="14">
    <source>
        <dbReference type="Proteomes" id="UP001608902"/>
    </source>
</evidence>
<feature type="transmembrane region" description="Helical" evidence="12">
    <location>
        <begin position="338"/>
        <end position="363"/>
    </location>
</feature>
<evidence type="ECO:0000256" key="10">
    <source>
        <dbReference type="ARBA" id="ARBA00044721"/>
    </source>
</evidence>
<gene>
    <name evidence="13" type="ORF">AB6A40_000367</name>
</gene>
<feature type="transmembrane region" description="Helical" evidence="12">
    <location>
        <begin position="62"/>
        <end position="79"/>
    </location>
</feature>
<feature type="transmembrane region" description="Helical" evidence="12">
    <location>
        <begin position="170"/>
        <end position="194"/>
    </location>
</feature>
<dbReference type="GO" id="GO:0005789">
    <property type="term" value="C:endoplasmic reticulum membrane"/>
    <property type="evidence" value="ECO:0007669"/>
    <property type="project" value="UniProtKB-SubCell"/>
</dbReference>
<evidence type="ECO:0000256" key="1">
    <source>
        <dbReference type="ARBA" id="ARBA00004477"/>
    </source>
</evidence>
<feature type="transmembrane region" description="Helical" evidence="12">
    <location>
        <begin position="206"/>
        <end position="224"/>
    </location>
</feature>
<keyword evidence="6 12" id="KW-0812">Transmembrane</keyword>
<keyword evidence="8 12" id="KW-1133">Transmembrane helix</keyword>
<keyword evidence="5" id="KW-0808">Transferase</keyword>
<accession>A0ABD6E211</accession>
<evidence type="ECO:0000256" key="4">
    <source>
        <dbReference type="ARBA" id="ARBA00022676"/>
    </source>
</evidence>
<keyword evidence="4 12" id="KW-0328">Glycosyltransferase</keyword>
<comment type="caution">
    <text evidence="13">The sequence shown here is derived from an EMBL/GenBank/DDBJ whole genome shotgun (WGS) entry which is preliminary data.</text>
</comment>
<keyword evidence="9 12" id="KW-0472">Membrane</keyword>
<dbReference type="GO" id="GO:0052917">
    <property type="term" value="F:dol-P-Man:Man(7)GlcNAc(2)-PP-Dol alpha-1,6-mannosyltransferase activity"/>
    <property type="evidence" value="ECO:0007669"/>
    <property type="project" value="UniProtKB-EC"/>
</dbReference>
<comment type="catalytic activity">
    <reaction evidence="11">
        <text>an alpha-D-Man-(1-&gt;2)-alpha-D-Man-(1-&gt;2)-alpha-D-Man-(1-&gt;3)-[alpha-D-Man-(1-&gt;2)-alpha-D-Man-(1-&gt;3)-alpha-D-Man-(1-&gt;6)]-beta-D-Man-(1-&gt;4)-beta-D-GlcNAc-(1-&gt;4)-alpha-D-GlcNAc-diphospho-di-trans,poly-cis-dolichol + a di-trans,poly-cis-dolichyl beta-D-mannosyl phosphate = an alpha-D-Man-(1-&gt;2)-alpha-D-Man-(1-&gt;2)-alpha-D-Man-(1-&gt;3)-[alpha-D-Man-(1-&gt;2)-alpha-D-Man-(1-&gt;3)-[alpha-D-Man-(1-&gt;6)]-alpha-D-Man-(1-&gt;6)]-beta-D-Man-(1-&gt;4)-beta-D-GlcNAc-(1-&gt;4)-alpha-D-GlcNAc-diphospho-di-trans,poly-cis-dolichol + a di-trans,poly-cis-dolichyl phosphate + H(+)</text>
        <dbReference type="Rhea" id="RHEA:29535"/>
        <dbReference type="Rhea" id="RHEA-COMP:19498"/>
        <dbReference type="Rhea" id="RHEA-COMP:19501"/>
        <dbReference type="Rhea" id="RHEA-COMP:19518"/>
        <dbReference type="Rhea" id="RHEA-COMP:19519"/>
        <dbReference type="ChEBI" id="CHEBI:15378"/>
        <dbReference type="ChEBI" id="CHEBI:57683"/>
        <dbReference type="ChEBI" id="CHEBI:58211"/>
        <dbReference type="ChEBI" id="CHEBI:132517"/>
        <dbReference type="ChEBI" id="CHEBI:132519"/>
        <dbReference type="EC" id="2.4.1.260"/>
    </reaction>
    <physiologicalReaction direction="left-to-right" evidence="11">
        <dbReference type="Rhea" id="RHEA:29536"/>
    </physiologicalReaction>
</comment>
<evidence type="ECO:0000256" key="2">
    <source>
        <dbReference type="ARBA" id="ARBA00004922"/>
    </source>
</evidence>
<keyword evidence="14" id="KW-1185">Reference proteome</keyword>
<dbReference type="Pfam" id="PF03901">
    <property type="entry name" value="Glyco_transf_22"/>
    <property type="match status" value="1"/>
</dbReference>
<sequence>MQSIDTTEWLLFMALMIHLIMAPGTKVEESFNVQACHDILYHGLNLSAYDHHDFPGVVPRTFVGPIILSIPLFPVVRLFEIFSIPKYWSLVAVRFLLGSTAVLAFCNFARSVGKHFGHHVATFLRLITLSQFHILFYCSRPLPNIFAFIGVLIVYQLWLDEKFAKAVRVATVFTFLFRFELVLLFAPLFAVPLVYRRIPLCGLNGAVWNGIIALTLTLLLSVPIDSLMWRRLVWPEGEVVWFNVILNRSHEYGRYPFLWYFYSALPRALLASLPFCFVGVVLDRRLRYVFLPAALFILLYSLLPHKELRFIIYVFPLLNILAATACARMWINRQKSWFRFLIAVGFALHILANMIGTVVFVYASARNYPGANAIGYLQHMQRFDRNKPISVYIDNFAAQTGVSRFLQLYSSWEYNKTENLPPSDLRRFDFLLLGSYRERNYVKEVVANFSATHRVLFPVTCFERIRWRRSSKFPYFWPRIYLRDKMVVLKKFSKSR</sequence>
<evidence type="ECO:0000256" key="11">
    <source>
        <dbReference type="ARBA" id="ARBA00048899"/>
    </source>
</evidence>
<comment type="function">
    <text evidence="10">Mannosyltransferase that operates in the biosynthetic pathway of dolichol-linked oligosaccharides, the glycan precursors employed in protein asparagine (N)-glycosylation. The assembly of dolichol-linked oligosaccharides begins on the cytosolic side of the endoplasmic reticulum membrane and finishes in its lumen. The sequential addition of sugars to dolichol pyrophosphate produces dolichol-linked oligosaccharides containing fourteen sugars, including two GlcNAcs, nine mannoses and three glucoses. Once assembled, the oligosaccharide is transferred from the lipid to nascent proteins by oligosaccharyltransferases. In the lumen of the endoplasmic reticulum, adds the eighth mannose residue in an alpha-1,6 linkage onto Man(7)GlcNAc(2)-PP-dolichol to produce Man(8)GlcNAc(2)-PP-dolichol.</text>
</comment>
<evidence type="ECO:0000313" key="13">
    <source>
        <dbReference type="EMBL" id="MFH4973658.1"/>
    </source>
</evidence>
<feature type="transmembrane region" description="Helical" evidence="12">
    <location>
        <begin position="91"/>
        <end position="110"/>
    </location>
</feature>
<comment type="similarity">
    <text evidence="3 12">Belongs to the glycosyltransferase 22 family.</text>
</comment>
<comment type="pathway">
    <text evidence="2">Protein modification; protein glycosylation.</text>
</comment>
<dbReference type="PANTHER" id="PTHR22760:SF1">
    <property type="entry name" value="DOL-P-MAN:MAN(7)GLCNAC(2)-PP-DOL ALPHA-1,6-MANNOSYLTRANSFERASE"/>
    <property type="match status" value="1"/>
</dbReference>
<organism evidence="13 14">
    <name type="scientific">Gnathostoma spinigerum</name>
    <dbReference type="NCBI Taxonomy" id="75299"/>
    <lineage>
        <taxon>Eukaryota</taxon>
        <taxon>Metazoa</taxon>
        <taxon>Ecdysozoa</taxon>
        <taxon>Nematoda</taxon>
        <taxon>Chromadorea</taxon>
        <taxon>Rhabditida</taxon>
        <taxon>Spirurina</taxon>
        <taxon>Gnathostomatomorpha</taxon>
        <taxon>Gnathostomatoidea</taxon>
        <taxon>Gnathostomatidae</taxon>
        <taxon>Gnathostoma</taxon>
    </lineage>
</organism>
<evidence type="ECO:0000256" key="7">
    <source>
        <dbReference type="ARBA" id="ARBA00022824"/>
    </source>
</evidence>
<dbReference type="AlphaFoldDB" id="A0ABD6E211"/>
<evidence type="ECO:0000256" key="5">
    <source>
        <dbReference type="ARBA" id="ARBA00022679"/>
    </source>
</evidence>
<dbReference type="EMBL" id="JBGFUD010000101">
    <property type="protein sequence ID" value="MFH4973658.1"/>
    <property type="molecule type" value="Genomic_DNA"/>
</dbReference>
<protein>
    <recommendedName>
        <fullName evidence="12">Mannosyltransferase</fullName>
        <ecNumber evidence="12">2.4.1.-</ecNumber>
    </recommendedName>
</protein>
<feature type="transmembrane region" description="Helical" evidence="12">
    <location>
        <begin position="7"/>
        <end position="24"/>
    </location>
</feature>
<feature type="transmembrane region" description="Helical" evidence="12">
    <location>
        <begin position="142"/>
        <end position="158"/>
    </location>
</feature>
<feature type="transmembrane region" description="Helical" evidence="12">
    <location>
        <begin position="257"/>
        <end position="281"/>
    </location>
</feature>